<dbReference type="Pfam" id="PF25484">
    <property type="entry name" value="DUF7907"/>
    <property type="match status" value="1"/>
</dbReference>
<accession>A0AAJ0D905</accession>
<gene>
    <name evidence="3" type="ORF">LTR09_013003</name>
</gene>
<dbReference type="EMBL" id="JAWDJX010000302">
    <property type="protein sequence ID" value="KAK3045374.1"/>
    <property type="molecule type" value="Genomic_DNA"/>
</dbReference>
<evidence type="ECO:0000256" key="1">
    <source>
        <dbReference type="SAM" id="SignalP"/>
    </source>
</evidence>
<evidence type="ECO:0000313" key="3">
    <source>
        <dbReference type="EMBL" id="KAK3045374.1"/>
    </source>
</evidence>
<evidence type="ECO:0000259" key="2">
    <source>
        <dbReference type="Pfam" id="PF25484"/>
    </source>
</evidence>
<organism evidence="3 4">
    <name type="scientific">Extremus antarcticus</name>
    <dbReference type="NCBI Taxonomy" id="702011"/>
    <lineage>
        <taxon>Eukaryota</taxon>
        <taxon>Fungi</taxon>
        <taxon>Dikarya</taxon>
        <taxon>Ascomycota</taxon>
        <taxon>Pezizomycotina</taxon>
        <taxon>Dothideomycetes</taxon>
        <taxon>Dothideomycetidae</taxon>
        <taxon>Mycosphaerellales</taxon>
        <taxon>Extremaceae</taxon>
        <taxon>Extremus</taxon>
    </lineage>
</organism>
<protein>
    <recommendedName>
        <fullName evidence="2">DUF7907 domain-containing protein</fullName>
    </recommendedName>
</protein>
<comment type="caution">
    <text evidence="3">The sequence shown here is derived from an EMBL/GenBank/DDBJ whole genome shotgun (WGS) entry which is preliminary data.</text>
</comment>
<name>A0AAJ0D905_9PEZI</name>
<feature type="signal peptide" evidence="1">
    <location>
        <begin position="1"/>
        <end position="21"/>
    </location>
</feature>
<dbReference type="Proteomes" id="UP001271007">
    <property type="component" value="Unassembled WGS sequence"/>
</dbReference>
<reference evidence="3" key="1">
    <citation type="submission" date="2023-04" db="EMBL/GenBank/DDBJ databases">
        <title>Black Yeasts Isolated from many extreme environments.</title>
        <authorList>
            <person name="Coleine C."/>
            <person name="Stajich J.E."/>
            <person name="Selbmann L."/>
        </authorList>
    </citation>
    <scope>NUCLEOTIDE SEQUENCE</scope>
    <source>
        <strain evidence="3">CCFEE 5312</strain>
    </source>
</reference>
<feature type="domain" description="DUF7907" evidence="2">
    <location>
        <begin position="38"/>
        <end position="208"/>
    </location>
</feature>
<dbReference type="InterPro" id="IPR057229">
    <property type="entry name" value="DUF7907"/>
</dbReference>
<sequence length="271" mass="29257">METATLLLTLAALAFTRDTCSDAPISAASPPQPTATTSSHFRLVVDVTSHDLEPSIQDWAVSSYHIGPCYSYSVLLPNNGSSLDYSRAFYVNGTEDDVKGEASDIITDGGSPRVPYGVVVPAATNADKDGRRPVQINCGYGTPGVIVSRRETALPRLRYVSKANDEPFGGWHACKESLIYGPAVVLYYRGREEVTPNGCANLTLYTECIQGTAAAGQDVQAAPCVPTCECRLKDERARHVEAEVVRKQPCSSFSVPFGSELFLGRQFRLQG</sequence>
<keyword evidence="4" id="KW-1185">Reference proteome</keyword>
<evidence type="ECO:0000313" key="4">
    <source>
        <dbReference type="Proteomes" id="UP001271007"/>
    </source>
</evidence>
<dbReference type="AlphaFoldDB" id="A0AAJ0D905"/>
<keyword evidence="1" id="KW-0732">Signal</keyword>
<feature type="chain" id="PRO_5042607822" description="DUF7907 domain-containing protein" evidence="1">
    <location>
        <begin position="22"/>
        <end position="271"/>
    </location>
</feature>
<proteinExistence type="predicted"/>